<comment type="caution">
    <text evidence="2">The sequence shown here is derived from an EMBL/GenBank/DDBJ whole genome shotgun (WGS) entry which is preliminary data.</text>
</comment>
<name>A0ABN1VCW2_9PSEU</name>
<dbReference type="Proteomes" id="UP001500467">
    <property type="component" value="Unassembled WGS sequence"/>
</dbReference>
<feature type="region of interest" description="Disordered" evidence="1">
    <location>
        <begin position="1"/>
        <end position="27"/>
    </location>
</feature>
<accession>A0ABN1VCW2</accession>
<dbReference type="EMBL" id="BAAALM010000008">
    <property type="protein sequence ID" value="GAA1205841.1"/>
    <property type="molecule type" value="Genomic_DNA"/>
</dbReference>
<evidence type="ECO:0000313" key="3">
    <source>
        <dbReference type="Proteomes" id="UP001500467"/>
    </source>
</evidence>
<dbReference type="RefSeq" id="WP_253858232.1">
    <property type="nucleotide sequence ID" value="NZ_BAAALM010000008.1"/>
</dbReference>
<dbReference type="PANTHER" id="PTHR36454:SF1">
    <property type="entry name" value="DUF1015 DOMAIN-CONTAINING PROTEIN"/>
    <property type="match status" value="1"/>
</dbReference>
<feature type="compositionally biased region" description="Basic and acidic residues" evidence="1">
    <location>
        <begin position="12"/>
        <end position="21"/>
    </location>
</feature>
<evidence type="ECO:0000313" key="2">
    <source>
        <dbReference type="EMBL" id="GAA1205841.1"/>
    </source>
</evidence>
<protein>
    <submittedName>
        <fullName evidence="2">DUF1015 family protein</fullName>
    </submittedName>
</protein>
<keyword evidence="3" id="KW-1185">Reference proteome</keyword>
<proteinExistence type="predicted"/>
<sequence length="385" mass="41831">MNAPQPLPAHELATRHTDDRGAGVTTRPPRVLVVNPSRAAQLPEPATAAHLPELVEGGVLRRIPDPAVLVYRVTSGGHEQTGVVVEVAVDDYRAGRIRRHEATDHDRERRLAEFTERAGVEQLPVTLAYQQRPVLRELTARVASGEPDVSVTRECEEHAVWITHDTEIVRAVHDELAALAVLYIADGHHRMAAAEHCAAAPGSFTLAALFPSDQLRILGYPRCVPRPAGLPAPVLLDRLAGQPVVAGIEELSASDEIRPGQGTVSMYLDGRWYRLWLRQPSDASPRPATIHPLSTVDTVLLDEAIIAPVLPTGHAGHTPLPGRTTTATIANWCYEHHAVGFLPSPPRFDQVMAVSDAGHVMPPKSTWFDPKVCHGLFLRPSAAGR</sequence>
<reference evidence="2 3" key="1">
    <citation type="journal article" date="2019" name="Int. J. Syst. Evol. Microbiol.">
        <title>The Global Catalogue of Microorganisms (GCM) 10K type strain sequencing project: providing services to taxonomists for standard genome sequencing and annotation.</title>
        <authorList>
            <consortium name="The Broad Institute Genomics Platform"/>
            <consortium name="The Broad Institute Genome Sequencing Center for Infectious Disease"/>
            <person name="Wu L."/>
            <person name="Ma J."/>
        </authorList>
    </citation>
    <scope>NUCLEOTIDE SEQUENCE [LARGE SCALE GENOMIC DNA]</scope>
    <source>
        <strain evidence="2 3">JCM 13022</strain>
    </source>
</reference>
<dbReference type="Pfam" id="PF06245">
    <property type="entry name" value="DUF1015"/>
    <property type="match status" value="1"/>
</dbReference>
<dbReference type="InterPro" id="IPR008323">
    <property type="entry name" value="UCP033563"/>
</dbReference>
<gene>
    <name evidence="2" type="ORF">GCM10009675_25990</name>
</gene>
<organism evidence="2 3">
    <name type="scientific">Prauserella alba</name>
    <dbReference type="NCBI Taxonomy" id="176898"/>
    <lineage>
        <taxon>Bacteria</taxon>
        <taxon>Bacillati</taxon>
        <taxon>Actinomycetota</taxon>
        <taxon>Actinomycetes</taxon>
        <taxon>Pseudonocardiales</taxon>
        <taxon>Pseudonocardiaceae</taxon>
        <taxon>Prauserella</taxon>
    </lineage>
</organism>
<dbReference type="PANTHER" id="PTHR36454">
    <property type="entry name" value="LMO2823 PROTEIN"/>
    <property type="match status" value="1"/>
</dbReference>
<evidence type="ECO:0000256" key="1">
    <source>
        <dbReference type="SAM" id="MobiDB-lite"/>
    </source>
</evidence>